<dbReference type="PANTHER" id="PTHR38445">
    <property type="entry name" value="HTH-TYPE TRANSCRIPTIONAL REPRESSOR YTRA"/>
    <property type="match status" value="1"/>
</dbReference>
<keyword evidence="3" id="KW-0804">Transcription</keyword>
<reference evidence="5" key="1">
    <citation type="submission" date="2020-12" db="EMBL/GenBank/DDBJ databases">
        <authorList>
            <person name="Huq M.A."/>
        </authorList>
    </citation>
    <scope>NUCLEOTIDE SEQUENCE</scope>
    <source>
        <strain evidence="5">MAHUQ-46</strain>
    </source>
</reference>
<dbReference type="EMBL" id="JAELUP010000005">
    <property type="protein sequence ID" value="MBJ6360161.1"/>
    <property type="molecule type" value="Genomic_DNA"/>
</dbReference>
<feature type="domain" description="HTH gntR-type" evidence="4">
    <location>
        <begin position="13"/>
        <end position="81"/>
    </location>
</feature>
<sequence length="135" mass="15417">MQLPIQISEHSREPIYHQIEQQLISFIVSGQLKPGMPLPSIRALASDLSCSVITVNRAYQNLEQRKFIQTVQGKGTFVADVQAEEKQHVADESLYQAFRTAVEMSLRLQNDEAKTRETFEKVLLELMKERGTKGR</sequence>
<dbReference type="InterPro" id="IPR036388">
    <property type="entry name" value="WH-like_DNA-bd_sf"/>
</dbReference>
<evidence type="ECO:0000256" key="2">
    <source>
        <dbReference type="ARBA" id="ARBA00023125"/>
    </source>
</evidence>
<dbReference type="InterPro" id="IPR036390">
    <property type="entry name" value="WH_DNA-bd_sf"/>
</dbReference>
<evidence type="ECO:0000259" key="4">
    <source>
        <dbReference type="PROSITE" id="PS50949"/>
    </source>
</evidence>
<dbReference type="CDD" id="cd07377">
    <property type="entry name" value="WHTH_GntR"/>
    <property type="match status" value="1"/>
</dbReference>
<gene>
    <name evidence="5" type="ORF">JFN88_02345</name>
</gene>
<keyword evidence="6" id="KW-1185">Reference proteome</keyword>
<dbReference type="Proteomes" id="UP000640274">
    <property type="component" value="Unassembled WGS sequence"/>
</dbReference>
<dbReference type="InterPro" id="IPR000524">
    <property type="entry name" value="Tscrpt_reg_HTH_GntR"/>
</dbReference>
<dbReference type="SMART" id="SM00345">
    <property type="entry name" value="HTH_GNTR"/>
    <property type="match status" value="1"/>
</dbReference>
<dbReference type="AlphaFoldDB" id="A0A934MMQ0"/>
<protein>
    <submittedName>
        <fullName evidence="5">GntR family transcriptional regulator</fullName>
    </submittedName>
</protein>
<evidence type="ECO:0000256" key="3">
    <source>
        <dbReference type="ARBA" id="ARBA00023163"/>
    </source>
</evidence>
<evidence type="ECO:0000313" key="6">
    <source>
        <dbReference type="Proteomes" id="UP000640274"/>
    </source>
</evidence>
<dbReference type="SUPFAM" id="SSF46785">
    <property type="entry name" value="Winged helix' DNA-binding domain"/>
    <property type="match status" value="1"/>
</dbReference>
<comment type="caution">
    <text evidence="5">The sequence shown here is derived from an EMBL/GenBank/DDBJ whole genome shotgun (WGS) entry which is preliminary data.</text>
</comment>
<dbReference type="PROSITE" id="PS50949">
    <property type="entry name" value="HTH_GNTR"/>
    <property type="match status" value="1"/>
</dbReference>
<evidence type="ECO:0000313" key="5">
    <source>
        <dbReference type="EMBL" id="MBJ6360161.1"/>
    </source>
</evidence>
<keyword evidence="2" id="KW-0238">DNA-binding</keyword>
<organism evidence="5 6">
    <name type="scientific">Paenibacillus roseus</name>
    <dbReference type="NCBI Taxonomy" id="2798579"/>
    <lineage>
        <taxon>Bacteria</taxon>
        <taxon>Bacillati</taxon>
        <taxon>Bacillota</taxon>
        <taxon>Bacilli</taxon>
        <taxon>Bacillales</taxon>
        <taxon>Paenibacillaceae</taxon>
        <taxon>Paenibacillus</taxon>
    </lineage>
</organism>
<evidence type="ECO:0000256" key="1">
    <source>
        <dbReference type="ARBA" id="ARBA00023015"/>
    </source>
</evidence>
<dbReference type="PANTHER" id="PTHR38445:SF7">
    <property type="entry name" value="GNTR-FAMILY TRANSCRIPTIONAL REGULATOR"/>
    <property type="match status" value="1"/>
</dbReference>
<dbReference type="GO" id="GO:0003677">
    <property type="term" value="F:DNA binding"/>
    <property type="evidence" value="ECO:0007669"/>
    <property type="project" value="UniProtKB-KW"/>
</dbReference>
<accession>A0A934MMQ0</accession>
<dbReference type="GO" id="GO:0003700">
    <property type="term" value="F:DNA-binding transcription factor activity"/>
    <property type="evidence" value="ECO:0007669"/>
    <property type="project" value="InterPro"/>
</dbReference>
<proteinExistence type="predicted"/>
<dbReference type="Pfam" id="PF00392">
    <property type="entry name" value="GntR"/>
    <property type="match status" value="1"/>
</dbReference>
<dbReference type="Gene3D" id="1.10.10.10">
    <property type="entry name" value="Winged helix-like DNA-binding domain superfamily/Winged helix DNA-binding domain"/>
    <property type="match status" value="1"/>
</dbReference>
<name>A0A934MMQ0_9BACL</name>
<keyword evidence="1" id="KW-0805">Transcription regulation</keyword>